<gene>
    <name evidence="2" type="ORF">CD32_23310</name>
</gene>
<evidence type="ECO:0000256" key="1">
    <source>
        <dbReference type="SAM" id="Phobius"/>
    </source>
</evidence>
<organism evidence="2 3">
    <name type="scientific">Lysinibacillus odysseyi 34hs-1 = NBRC 100172</name>
    <dbReference type="NCBI Taxonomy" id="1220589"/>
    <lineage>
        <taxon>Bacteria</taxon>
        <taxon>Bacillati</taxon>
        <taxon>Bacillota</taxon>
        <taxon>Bacilli</taxon>
        <taxon>Bacillales</taxon>
        <taxon>Bacillaceae</taxon>
        <taxon>Lysinibacillus</taxon>
    </lineage>
</organism>
<dbReference type="STRING" id="1220589.CD32_23310"/>
<dbReference type="Proteomes" id="UP000030437">
    <property type="component" value="Unassembled WGS sequence"/>
</dbReference>
<keyword evidence="1" id="KW-0472">Membrane</keyword>
<proteinExistence type="predicted"/>
<keyword evidence="3" id="KW-1185">Reference proteome</keyword>
<comment type="caution">
    <text evidence="2">The sequence shown here is derived from an EMBL/GenBank/DDBJ whole genome shotgun (WGS) entry which is preliminary data.</text>
</comment>
<name>A0A0A3IBV3_9BACI</name>
<dbReference type="EMBL" id="JPVP01000060">
    <property type="protein sequence ID" value="KGR82209.1"/>
    <property type="molecule type" value="Genomic_DNA"/>
</dbReference>
<reference evidence="2 3" key="1">
    <citation type="submission" date="2014-02" db="EMBL/GenBank/DDBJ databases">
        <title>Draft genome sequence of Lysinibacillus odysseyi NBRC 100172.</title>
        <authorList>
            <person name="Zhang F."/>
            <person name="Wang G."/>
            <person name="Zhang L."/>
        </authorList>
    </citation>
    <scope>NUCLEOTIDE SEQUENCE [LARGE SCALE GENOMIC DNA]</scope>
    <source>
        <strain evidence="2 3">NBRC 100172</strain>
    </source>
</reference>
<feature type="transmembrane region" description="Helical" evidence="1">
    <location>
        <begin position="73"/>
        <end position="98"/>
    </location>
</feature>
<protein>
    <submittedName>
        <fullName evidence="2">Uncharacterized protein</fullName>
    </submittedName>
</protein>
<feature type="transmembrane region" description="Helical" evidence="1">
    <location>
        <begin position="110"/>
        <end position="138"/>
    </location>
</feature>
<accession>A0A0A3IBV3</accession>
<evidence type="ECO:0000313" key="2">
    <source>
        <dbReference type="EMBL" id="KGR82209.1"/>
    </source>
</evidence>
<keyword evidence="1" id="KW-0812">Transmembrane</keyword>
<evidence type="ECO:0000313" key="3">
    <source>
        <dbReference type="Proteomes" id="UP000030437"/>
    </source>
</evidence>
<feature type="transmembrane region" description="Helical" evidence="1">
    <location>
        <begin position="159"/>
        <end position="179"/>
    </location>
</feature>
<dbReference type="AlphaFoldDB" id="A0A0A3IBV3"/>
<keyword evidence="1" id="KW-1133">Transmembrane helix</keyword>
<sequence length="183" mass="21565">MPPCQKCVFKASCTKGTFRDYCHQLVHIVYIKKMIAKNVFKYAVQGNNMEKPLKGGLDMREAFQFYGNMHRRYLWLHVIFSLVLIMTSVFWFVLPLYIVNYGNYQPTLALSVVCGIFLCVFPSLFITLHCWFISFAAAKRWSKRKEGESLLRWMMRFQSMAFMVVIGFTSIIYFLFLVIDIVR</sequence>